<name>A0A1G8L3X2_9FLAO</name>
<sequence length="602" mass="67155">MPFFNYQLNKINGSLKLDFFFDDIFNRLRCLSISTIKSIIMKKINFLLFAFFALQLSVFVSCDKDSEPIDDDGGGGGPQAEYALGWSGEDDLETIPTSTNFSFGNTSLPSSVDLVPKFPPIGDQGQYGTCVSWAVGYNIKTALNGMSKGYSTSQLASTSNQFSPKDLFTAIPDNMKGEDCNGTNFSEALTILQDRGVATMQTVPYSALGDCSSSNLQSSWTNEASQNKIKYWRKIEASIQSVKQNLANNIPVILGAKLADNFMSWDSNVVLSSSTSYNNVGQHAYHAMVIAGYDDSKGSAGAFKVINSWGDFWGDNGYIWIDYNYMLNEFCSGGNGDKPLFIASDQEGGGDNNPPDNVDPVTTGVDLAPWVFADYSNYQLSGIPNERVIDFNIYNIGNQTASANDDWSIYYIYFNAYNANDYGVIYYDQFNTSIAQNTYNCPTADNCVFNLEIPSGSSFTQTAWGLDSQVRTYYMPELSGYYYLVLIADAEDKFNEQDELNNLFYTTLNPKYFDFGYSSRSSSQDGNETSDNFSQFNFVNNGEPNLQALKKNNHQTVVTDNFKNAYTQQEILEFIKREKINGNIDSKVDAYIQHTKDKYYGN</sequence>
<evidence type="ECO:0000259" key="2">
    <source>
        <dbReference type="SMART" id="SM00645"/>
    </source>
</evidence>
<evidence type="ECO:0000313" key="4">
    <source>
        <dbReference type="Proteomes" id="UP000199492"/>
    </source>
</evidence>
<comment type="similarity">
    <text evidence="1">Belongs to the peptidase C1 family.</text>
</comment>
<keyword evidence="3" id="KW-0378">Hydrolase</keyword>
<dbReference type="Gene3D" id="3.90.70.10">
    <property type="entry name" value="Cysteine proteinases"/>
    <property type="match status" value="1"/>
</dbReference>
<accession>A0A1G8L3X2</accession>
<keyword evidence="4" id="KW-1185">Reference proteome</keyword>
<dbReference type="PROSITE" id="PS00639">
    <property type="entry name" value="THIOL_PROTEASE_HIS"/>
    <property type="match status" value="1"/>
</dbReference>
<dbReference type="SUPFAM" id="SSF54001">
    <property type="entry name" value="Cysteine proteinases"/>
    <property type="match status" value="1"/>
</dbReference>
<dbReference type="GO" id="GO:0006508">
    <property type="term" value="P:proteolysis"/>
    <property type="evidence" value="ECO:0007669"/>
    <property type="project" value="UniProtKB-KW"/>
</dbReference>
<organism evidence="3 4">
    <name type="scientific">Winogradskyella thalassocola</name>
    <dbReference type="NCBI Taxonomy" id="262004"/>
    <lineage>
        <taxon>Bacteria</taxon>
        <taxon>Pseudomonadati</taxon>
        <taxon>Bacteroidota</taxon>
        <taxon>Flavobacteriia</taxon>
        <taxon>Flavobacteriales</taxon>
        <taxon>Flavobacteriaceae</taxon>
        <taxon>Winogradskyella</taxon>
    </lineage>
</organism>
<dbReference type="EMBL" id="FNCZ01000012">
    <property type="protein sequence ID" value="SDI50372.1"/>
    <property type="molecule type" value="Genomic_DNA"/>
</dbReference>
<dbReference type="InterPro" id="IPR000668">
    <property type="entry name" value="Peptidase_C1A_C"/>
</dbReference>
<dbReference type="Pfam" id="PF00112">
    <property type="entry name" value="Peptidase_C1"/>
    <property type="match status" value="1"/>
</dbReference>
<feature type="domain" description="Peptidase C1A papain C-terminal" evidence="2">
    <location>
        <begin position="108"/>
        <end position="335"/>
    </location>
</feature>
<evidence type="ECO:0000313" key="3">
    <source>
        <dbReference type="EMBL" id="SDI50372.1"/>
    </source>
</evidence>
<keyword evidence="3" id="KW-0645">Protease</keyword>
<dbReference type="OrthoDB" id="3648721at2"/>
<dbReference type="InterPro" id="IPR038765">
    <property type="entry name" value="Papain-like_cys_pep_sf"/>
</dbReference>
<dbReference type="Proteomes" id="UP000199492">
    <property type="component" value="Unassembled WGS sequence"/>
</dbReference>
<reference evidence="4" key="1">
    <citation type="submission" date="2016-10" db="EMBL/GenBank/DDBJ databases">
        <authorList>
            <person name="Varghese N."/>
            <person name="Submissions S."/>
        </authorList>
    </citation>
    <scope>NUCLEOTIDE SEQUENCE [LARGE SCALE GENOMIC DNA]</scope>
    <source>
        <strain evidence="4">DSM 15363</strain>
    </source>
</reference>
<dbReference type="PANTHER" id="PTHR12411">
    <property type="entry name" value="CYSTEINE PROTEASE FAMILY C1-RELATED"/>
    <property type="match status" value="1"/>
</dbReference>
<dbReference type="AlphaFoldDB" id="A0A1G8L3X2"/>
<proteinExistence type="inferred from homology"/>
<evidence type="ECO:0000256" key="1">
    <source>
        <dbReference type="ARBA" id="ARBA00008455"/>
    </source>
</evidence>
<protein>
    <submittedName>
        <fullName evidence="3">Papain family cysteine protease</fullName>
    </submittedName>
</protein>
<dbReference type="CDD" id="cd02619">
    <property type="entry name" value="Peptidase_C1"/>
    <property type="match status" value="1"/>
</dbReference>
<dbReference type="SMART" id="SM00645">
    <property type="entry name" value="Pept_C1"/>
    <property type="match status" value="1"/>
</dbReference>
<dbReference type="GO" id="GO:0008234">
    <property type="term" value="F:cysteine-type peptidase activity"/>
    <property type="evidence" value="ECO:0007669"/>
    <property type="project" value="InterPro"/>
</dbReference>
<gene>
    <name evidence="3" type="ORF">SAMN04489796_11223</name>
</gene>
<dbReference type="STRING" id="262004.SAMN04489796_11223"/>
<dbReference type="InterPro" id="IPR025660">
    <property type="entry name" value="Pept_his_AS"/>
</dbReference>
<dbReference type="InterPro" id="IPR013128">
    <property type="entry name" value="Peptidase_C1A"/>
</dbReference>